<feature type="domain" description="MmeI-like target recognition" evidence="7">
    <location>
        <begin position="1018"/>
        <end position="1231"/>
    </location>
</feature>
<keyword evidence="3" id="KW-0808">Transferase</keyword>
<evidence type="ECO:0000256" key="4">
    <source>
        <dbReference type="ARBA" id="ARBA00022691"/>
    </source>
</evidence>
<dbReference type="Proteomes" id="UP000838160">
    <property type="component" value="Unassembled WGS sequence"/>
</dbReference>
<dbReference type="PROSITE" id="PS00092">
    <property type="entry name" value="N6_MTASE"/>
    <property type="match status" value="1"/>
</dbReference>
<dbReference type="EC" id="2.1.1.72" evidence="1"/>
<evidence type="ECO:0000256" key="5">
    <source>
        <dbReference type="ARBA" id="ARBA00047942"/>
    </source>
</evidence>
<feature type="domain" description="Type II methyltransferase M.TaqI-like" evidence="6">
    <location>
        <begin position="677"/>
        <end position="945"/>
    </location>
</feature>
<proteinExistence type="predicted"/>
<protein>
    <recommendedName>
        <fullName evidence="1">site-specific DNA-methyltransferase (adenine-specific)</fullName>
        <ecNumber evidence="1">2.1.1.72</ecNumber>
    </recommendedName>
</protein>
<reference evidence="8" key="1">
    <citation type="submission" date="2021-12" db="EMBL/GenBank/DDBJ databases">
        <authorList>
            <person name="Rodrigo-Torres L."/>
            <person name="Arahal R. D."/>
            <person name="Lucena T."/>
        </authorList>
    </citation>
    <scope>NUCLEOTIDE SEQUENCE</scope>
    <source>
        <strain evidence="8">CECT 8226</strain>
    </source>
</reference>
<evidence type="ECO:0000259" key="7">
    <source>
        <dbReference type="Pfam" id="PF20466"/>
    </source>
</evidence>
<keyword evidence="9" id="KW-1185">Reference proteome</keyword>
<evidence type="ECO:0000256" key="1">
    <source>
        <dbReference type="ARBA" id="ARBA00011900"/>
    </source>
</evidence>
<dbReference type="Gene3D" id="3.40.50.150">
    <property type="entry name" value="Vaccinia Virus protein VP39"/>
    <property type="match status" value="1"/>
</dbReference>
<evidence type="ECO:0000256" key="2">
    <source>
        <dbReference type="ARBA" id="ARBA00022603"/>
    </source>
</evidence>
<dbReference type="InterPro" id="IPR002052">
    <property type="entry name" value="DNA_methylase_N6_adenine_CS"/>
</dbReference>
<evidence type="ECO:0000256" key="3">
    <source>
        <dbReference type="ARBA" id="ARBA00022679"/>
    </source>
</evidence>
<gene>
    <name evidence="8" type="ORF">VHP8226_01703</name>
</gene>
<dbReference type="PANTHER" id="PTHR33841:SF1">
    <property type="entry name" value="DNA METHYLTRANSFERASE A"/>
    <property type="match status" value="1"/>
</dbReference>
<organism evidence="8 9">
    <name type="scientific">Vibrio hippocampi</name>
    <dbReference type="NCBI Taxonomy" id="654686"/>
    <lineage>
        <taxon>Bacteria</taxon>
        <taxon>Pseudomonadati</taxon>
        <taxon>Pseudomonadota</taxon>
        <taxon>Gammaproteobacteria</taxon>
        <taxon>Vibrionales</taxon>
        <taxon>Vibrionaceae</taxon>
        <taxon>Vibrio</taxon>
    </lineage>
</organism>
<comment type="caution">
    <text evidence="8">The sequence shown here is derived from an EMBL/GenBank/DDBJ whole genome shotgun (WGS) entry which is preliminary data.</text>
</comment>
<evidence type="ECO:0000313" key="8">
    <source>
        <dbReference type="EMBL" id="CAH0526245.1"/>
    </source>
</evidence>
<sequence>MAFSTTQHADWLSLIEVSGPFLAEPILNQAFPQGLEKLDSIKKRQFRQTYDEWREVIDSDVLEDLKIKDKIHHQWINWVLKFGLELDEDGDGDVLKEQPQMHDSIAATVPEHQVTIKPDYAVIASDETKPYMLIQTYPSGTALSEVFPGDSWSTTPAERMAHLCRGVGTRLGLITNGEQWMFIDAPVGGITTYASWYARLWGLEPITLKAFYSLFNIGVVFNGFDEAKTLPELIDESLQHQDDVTQTLGVQVSRAVEVLIQSIDRINHDHNGELLEGVEPEELYEAGLTLMMRLVFLLCAEERGLLLLGDQAYEANYAMSTLRAKLREEASLHGDEVLSYRKNAWARLLAIFRSVYSGVEHENMRMPALGGSLFDPDRFPFLEGRKKGSSWLEEEAKPLPIDNRTVLLFLDAIQLYQGRTLSYRALDVEQIGYVYEGLLEQTVKRASDVTLELSGSKSCKKPWVQLGELASAALDGLPALKKLLKERTGSSPSRITNDLNKEVTDADVDKLLVACYNDMELCQRIKPYYHFLRFDAWGNPLLYPKNAFMLTTGSDRRETGSHYTPKSLTESIVTETLEAVVYVGPAEGKPREEWQLKSPEELLGLKICDPAMGSGAFLVQVCRWLAERVCESWLIAEQTGVFVTVKGATTHDETMELLPIDAEERLIVARRLISERCLYGVDINPLAVELAKLSIWLVTLSKDRPFGFLDHNLKSGDSLLGIHNLDQLCFLNLNPSQAKKSQLVELPIAEQVKKRVTDAAELRKQIAVHDINRVSDIAEMVLTADQVKEAIAFPKLVADALVGMKLKSGGKLADTSVLAALLPQSIAGDLECTHYLKSTALDGLSADLTDRKKARTAFHWCLEFPEVFSTKKCGFDAIVGNPPFLGGQKITGFMGTCYRDYLVECLADGKRGSADLVAYFFLQAYKLLAPNSTMGLIAVNTIAEGNTRDISLSQMLAIGASIYQAVPSEVWPGNASVVTSRVHLYKGSWTGEKTINGQKVDYISPSLSHRDNWSPVKINSNKKMVYQGTILLGDGFLVDSDTTEKWVKQQPETKNVIFDFLIGREVNQSFTHSPERKVISFFDWEIEEAEKYELPFAHLEENVKQERLSGKDKGAQEYWWRHLRPRPELYHKVGRGHSFEQHPKHWDAMQEPMEKVLVFATGATKYPCFTFVPNRYIYANTLCVVTSDSMSLFACLSSDFHAVWAFEHGSRLHERLRYTHGDIFETFPFPEKVLEGTHDDLNRMGREFFDLRARYMLENQKGMTKFYNDLHDQALYSFEISALREKQIALNDAVLSAYGFNDLEPEYGFHCVGYLPEGKNTRFTISEKAREEILYRLSMLNKARHEAEQG</sequence>
<dbReference type="PRINTS" id="PR00507">
    <property type="entry name" value="N12N6MTFRASE"/>
</dbReference>
<accession>A0ABN8DFU7</accession>
<dbReference type="Pfam" id="PF20466">
    <property type="entry name" value="MmeI_TRD"/>
    <property type="match status" value="1"/>
</dbReference>
<dbReference type="EMBL" id="CAKLCM010000002">
    <property type="protein sequence ID" value="CAH0526245.1"/>
    <property type="molecule type" value="Genomic_DNA"/>
</dbReference>
<evidence type="ECO:0000313" key="9">
    <source>
        <dbReference type="Proteomes" id="UP000838160"/>
    </source>
</evidence>
<comment type="catalytic activity">
    <reaction evidence="5">
        <text>a 2'-deoxyadenosine in DNA + S-adenosyl-L-methionine = an N(6)-methyl-2'-deoxyadenosine in DNA + S-adenosyl-L-homocysteine + H(+)</text>
        <dbReference type="Rhea" id="RHEA:15197"/>
        <dbReference type="Rhea" id="RHEA-COMP:12418"/>
        <dbReference type="Rhea" id="RHEA-COMP:12419"/>
        <dbReference type="ChEBI" id="CHEBI:15378"/>
        <dbReference type="ChEBI" id="CHEBI:57856"/>
        <dbReference type="ChEBI" id="CHEBI:59789"/>
        <dbReference type="ChEBI" id="CHEBI:90615"/>
        <dbReference type="ChEBI" id="CHEBI:90616"/>
        <dbReference type="EC" id="2.1.1.72"/>
    </reaction>
</comment>
<keyword evidence="2" id="KW-0489">Methyltransferase</keyword>
<dbReference type="PANTHER" id="PTHR33841">
    <property type="entry name" value="DNA METHYLTRANSFERASE YEEA-RELATED"/>
    <property type="match status" value="1"/>
</dbReference>
<dbReference type="InterPro" id="IPR011639">
    <property type="entry name" value="MethylTrfase_TaqI-like_dom"/>
</dbReference>
<keyword evidence="4" id="KW-0949">S-adenosyl-L-methionine</keyword>
<name>A0ABN8DFU7_9VIBR</name>
<dbReference type="InterPro" id="IPR029063">
    <property type="entry name" value="SAM-dependent_MTases_sf"/>
</dbReference>
<dbReference type="Pfam" id="PF07669">
    <property type="entry name" value="Eco57I"/>
    <property type="match status" value="1"/>
</dbReference>
<evidence type="ECO:0000259" key="6">
    <source>
        <dbReference type="Pfam" id="PF07669"/>
    </source>
</evidence>
<dbReference type="InterPro" id="IPR050953">
    <property type="entry name" value="N4_N6_ade-DNA_methylase"/>
</dbReference>
<dbReference type="InterPro" id="IPR046820">
    <property type="entry name" value="MmeI_TRD"/>
</dbReference>
<dbReference type="SUPFAM" id="SSF53335">
    <property type="entry name" value="S-adenosyl-L-methionine-dependent methyltransferases"/>
    <property type="match status" value="1"/>
</dbReference>